<comment type="similarity">
    <text evidence="1">Belongs to the sigma-70 factor family. ECF subfamily.</text>
</comment>
<dbReference type="Pfam" id="PF08281">
    <property type="entry name" value="Sigma70_r4_2"/>
    <property type="match status" value="1"/>
</dbReference>
<sequence>MLAIYDDALPAVYGYLIRRTRDKSLAEDLTSETFLAAMDHARSDDPHDPSIPWLIGIARHKLADHWRRMQRTPTPVEEVPDGPAHDLWDVHLDRMLAEYTLLRLSDTHRAVLTLRYVDDCTVAQCAELLDRTVTATEALLTRAKRAFRASYPSDPATSAAKGGRR</sequence>
<dbReference type="SUPFAM" id="SSF88946">
    <property type="entry name" value="Sigma2 domain of RNA polymerase sigma factors"/>
    <property type="match status" value="1"/>
</dbReference>
<dbReference type="InterPro" id="IPR013249">
    <property type="entry name" value="RNA_pol_sigma70_r4_t2"/>
</dbReference>
<evidence type="ECO:0000313" key="9">
    <source>
        <dbReference type="Proteomes" id="UP001067235"/>
    </source>
</evidence>
<reference evidence="8" key="1">
    <citation type="submission" date="2022-12" db="EMBL/GenBank/DDBJ databases">
        <authorList>
            <person name="Krivoruchko A.V."/>
            <person name="Elkin A."/>
        </authorList>
    </citation>
    <scope>NUCLEOTIDE SEQUENCE</scope>
    <source>
        <strain evidence="8">IEGM 1388</strain>
    </source>
</reference>
<evidence type="ECO:0000256" key="4">
    <source>
        <dbReference type="ARBA" id="ARBA00023125"/>
    </source>
</evidence>
<dbReference type="InterPro" id="IPR007627">
    <property type="entry name" value="RNA_pol_sigma70_r2"/>
</dbReference>
<dbReference type="PANTHER" id="PTHR43133:SF52">
    <property type="entry name" value="ECF RNA POLYMERASE SIGMA FACTOR SIGL"/>
    <property type="match status" value="1"/>
</dbReference>
<dbReference type="Gene3D" id="1.10.1740.10">
    <property type="match status" value="1"/>
</dbReference>
<dbReference type="InterPro" id="IPR013324">
    <property type="entry name" value="RNA_pol_sigma_r3/r4-like"/>
</dbReference>
<evidence type="ECO:0000256" key="5">
    <source>
        <dbReference type="ARBA" id="ARBA00023163"/>
    </source>
</evidence>
<evidence type="ECO:0000259" key="6">
    <source>
        <dbReference type="Pfam" id="PF04542"/>
    </source>
</evidence>
<protein>
    <submittedName>
        <fullName evidence="8">Sigma-70 family RNA polymerase sigma factor</fullName>
    </submittedName>
</protein>
<dbReference type="PANTHER" id="PTHR43133">
    <property type="entry name" value="RNA POLYMERASE ECF-TYPE SIGMA FACTO"/>
    <property type="match status" value="1"/>
</dbReference>
<dbReference type="NCBIfam" id="TIGR02937">
    <property type="entry name" value="sigma70-ECF"/>
    <property type="match status" value="1"/>
</dbReference>
<dbReference type="RefSeq" id="WP_246833159.1">
    <property type="nucleotide sequence ID" value="NZ_JAPWIE010000008.1"/>
</dbReference>
<organism evidence="8 9">
    <name type="scientific">Gordonia rubripertincta</name>
    <name type="common">Rhodococcus corallinus</name>
    <dbReference type="NCBI Taxonomy" id="36822"/>
    <lineage>
        <taxon>Bacteria</taxon>
        <taxon>Bacillati</taxon>
        <taxon>Actinomycetota</taxon>
        <taxon>Actinomycetes</taxon>
        <taxon>Mycobacteriales</taxon>
        <taxon>Gordoniaceae</taxon>
        <taxon>Gordonia</taxon>
    </lineage>
</organism>
<dbReference type="InterPro" id="IPR013325">
    <property type="entry name" value="RNA_pol_sigma_r2"/>
</dbReference>
<gene>
    <name evidence="8" type="ORF">O4213_25080</name>
</gene>
<feature type="domain" description="RNA polymerase sigma-70 region 2" evidence="6">
    <location>
        <begin position="5"/>
        <end position="71"/>
    </location>
</feature>
<dbReference type="InterPro" id="IPR014284">
    <property type="entry name" value="RNA_pol_sigma-70_dom"/>
</dbReference>
<dbReference type="InterPro" id="IPR036388">
    <property type="entry name" value="WH-like_DNA-bd_sf"/>
</dbReference>
<keyword evidence="4" id="KW-0238">DNA-binding</keyword>
<evidence type="ECO:0000256" key="2">
    <source>
        <dbReference type="ARBA" id="ARBA00023015"/>
    </source>
</evidence>
<dbReference type="SUPFAM" id="SSF88659">
    <property type="entry name" value="Sigma3 and sigma4 domains of RNA polymerase sigma factors"/>
    <property type="match status" value="1"/>
</dbReference>
<dbReference type="InterPro" id="IPR039425">
    <property type="entry name" value="RNA_pol_sigma-70-like"/>
</dbReference>
<dbReference type="Pfam" id="PF04542">
    <property type="entry name" value="Sigma70_r2"/>
    <property type="match status" value="1"/>
</dbReference>
<proteinExistence type="inferred from homology"/>
<name>A0ABT4N5S6_GORRU</name>
<evidence type="ECO:0000256" key="3">
    <source>
        <dbReference type="ARBA" id="ARBA00023082"/>
    </source>
</evidence>
<keyword evidence="9" id="KW-1185">Reference proteome</keyword>
<dbReference type="Gene3D" id="1.10.10.10">
    <property type="entry name" value="Winged helix-like DNA-binding domain superfamily/Winged helix DNA-binding domain"/>
    <property type="match status" value="1"/>
</dbReference>
<evidence type="ECO:0000313" key="8">
    <source>
        <dbReference type="EMBL" id="MCZ4553282.1"/>
    </source>
</evidence>
<feature type="domain" description="RNA polymerase sigma factor 70 region 4 type 2" evidence="7">
    <location>
        <begin position="100"/>
        <end position="146"/>
    </location>
</feature>
<keyword evidence="2" id="KW-0805">Transcription regulation</keyword>
<accession>A0ABT4N5S6</accession>
<dbReference type="Proteomes" id="UP001067235">
    <property type="component" value="Unassembled WGS sequence"/>
</dbReference>
<evidence type="ECO:0000259" key="7">
    <source>
        <dbReference type="Pfam" id="PF08281"/>
    </source>
</evidence>
<comment type="caution">
    <text evidence="8">The sequence shown here is derived from an EMBL/GenBank/DDBJ whole genome shotgun (WGS) entry which is preliminary data.</text>
</comment>
<evidence type="ECO:0000256" key="1">
    <source>
        <dbReference type="ARBA" id="ARBA00010641"/>
    </source>
</evidence>
<keyword evidence="3" id="KW-0731">Sigma factor</keyword>
<dbReference type="EMBL" id="JAPWIE010000008">
    <property type="protein sequence ID" value="MCZ4553282.1"/>
    <property type="molecule type" value="Genomic_DNA"/>
</dbReference>
<keyword evidence="5" id="KW-0804">Transcription</keyword>